<gene>
    <name evidence="1" type="ORF">Xentx_01735</name>
</gene>
<evidence type="ECO:0000313" key="1">
    <source>
        <dbReference type="EMBL" id="OKP07131.1"/>
    </source>
</evidence>
<sequence length="100" mass="11489">MLQGIFTIGIKYDTEALNQLASQLVHIAELMDPIHGRRYDAGMTLSVDIGIAVDRFKIYDSEKKLRATIPDDDHIRQIVREELRQFVVRESERGGLFSAW</sequence>
<comment type="caution">
    <text evidence="1">The sequence shown here is derived from an EMBL/GenBank/DDBJ whole genome shotgun (WGS) entry which is preliminary data.</text>
</comment>
<dbReference type="Proteomes" id="UP000186277">
    <property type="component" value="Unassembled WGS sequence"/>
</dbReference>
<dbReference type="AlphaFoldDB" id="A0A1Q5U3S9"/>
<evidence type="ECO:0000313" key="2">
    <source>
        <dbReference type="Proteomes" id="UP000186277"/>
    </source>
</evidence>
<protein>
    <submittedName>
        <fullName evidence="1">Uncharacterized protein</fullName>
    </submittedName>
</protein>
<accession>A0A1Q5U3S9</accession>
<dbReference type="EMBL" id="MKGR01000009">
    <property type="protein sequence ID" value="OKP07131.1"/>
    <property type="molecule type" value="Genomic_DNA"/>
</dbReference>
<proteinExistence type="predicted"/>
<name>A0A1Q5U3S9_9GAMM</name>
<organism evidence="1 2">
    <name type="scientific">Xenorhabdus thuongxuanensis</name>
    <dbReference type="NCBI Taxonomy" id="1873484"/>
    <lineage>
        <taxon>Bacteria</taxon>
        <taxon>Pseudomonadati</taxon>
        <taxon>Pseudomonadota</taxon>
        <taxon>Gammaproteobacteria</taxon>
        <taxon>Enterobacterales</taxon>
        <taxon>Morganellaceae</taxon>
        <taxon>Xenorhabdus</taxon>
    </lineage>
</organism>
<keyword evidence="2" id="KW-1185">Reference proteome</keyword>
<reference evidence="1 2" key="1">
    <citation type="submission" date="2016-09" db="EMBL/GenBank/DDBJ databases">
        <title>Xenorhabdus thuongxuanensis sp. nov. and Xenorhabdus eapokensis sp. nov., isolated from Steinernema species.</title>
        <authorList>
            <person name="Kaempfer P."/>
            <person name="Tobias N.J."/>
            <person name="Phan Ke L."/>
            <person name="Bode H.B."/>
            <person name="Glaeser S.P."/>
        </authorList>
    </citation>
    <scope>NUCLEOTIDE SEQUENCE [LARGE SCALE GENOMIC DNA]</scope>
    <source>
        <strain evidence="1 2">30TX1</strain>
    </source>
</reference>
<dbReference type="RefSeq" id="WP_244149842.1">
    <property type="nucleotide sequence ID" value="NZ_CAWMWP010000120.1"/>
</dbReference>